<keyword evidence="3" id="KW-1185">Reference proteome</keyword>
<feature type="compositionally biased region" description="Pro residues" evidence="1">
    <location>
        <begin position="301"/>
        <end position="314"/>
    </location>
</feature>
<name>A0A0C3DDB5_9AGAM</name>
<evidence type="ECO:0000313" key="2">
    <source>
        <dbReference type="EMBL" id="KIM58690.1"/>
    </source>
</evidence>
<gene>
    <name evidence="2" type="ORF">SCLCIDRAFT_1218374</name>
</gene>
<sequence>MSSIDKSKASGRRTSPSVTSPADTCLTLLQVPAFASSSISINNSPESSTSRRRRRSSGHPDRHVSAKHVNCDSLVASSSSTRFRDIHEPRKLDWKLELARNSSTTLLPSRSVSPAMSTFRSFDDFQRASAESDAPVAYNQSRESSFVYPTHQPGERIARRTQMLRARIATIIQSLPATVDDVVDAPGSSTPIIPLAEHVEQHDVSFGSRSSVDLSKKLRRVSGFVNLRDNFRRSISVGRDTPDKLAAAQGEHRLFRSSCPRPGSPALSSVDTLVEAPAPSFPTKQEKIKYKAVCPTLSYPPKTPSEPFSTPPSTSPTRRDIRTRKEAHSASLSSPRRSGPKEQFSRRETCDEFGLVYIGGPVWSCAKITRSAAKRAARRTTPTKKNGLISYPLIHVFAHSLSA</sequence>
<dbReference type="OrthoDB" id="2656972at2759"/>
<feature type="compositionally biased region" description="Basic and acidic residues" evidence="1">
    <location>
        <begin position="317"/>
        <end position="328"/>
    </location>
</feature>
<organism evidence="2 3">
    <name type="scientific">Scleroderma citrinum Foug A</name>
    <dbReference type="NCBI Taxonomy" id="1036808"/>
    <lineage>
        <taxon>Eukaryota</taxon>
        <taxon>Fungi</taxon>
        <taxon>Dikarya</taxon>
        <taxon>Basidiomycota</taxon>
        <taxon>Agaricomycotina</taxon>
        <taxon>Agaricomycetes</taxon>
        <taxon>Agaricomycetidae</taxon>
        <taxon>Boletales</taxon>
        <taxon>Sclerodermatineae</taxon>
        <taxon>Sclerodermataceae</taxon>
        <taxon>Scleroderma</taxon>
    </lineage>
</organism>
<feature type="compositionally biased region" description="Low complexity" evidence="1">
    <location>
        <begin position="39"/>
        <end position="48"/>
    </location>
</feature>
<feature type="region of interest" description="Disordered" evidence="1">
    <location>
        <begin position="1"/>
        <end position="22"/>
    </location>
</feature>
<feature type="compositionally biased region" description="Polar residues" evidence="1">
    <location>
        <begin position="12"/>
        <end position="22"/>
    </location>
</feature>
<dbReference type="AlphaFoldDB" id="A0A0C3DDB5"/>
<proteinExistence type="predicted"/>
<accession>A0A0C3DDB5</accession>
<reference evidence="3" key="2">
    <citation type="submission" date="2015-01" db="EMBL/GenBank/DDBJ databases">
        <title>Evolutionary Origins and Diversification of the Mycorrhizal Mutualists.</title>
        <authorList>
            <consortium name="DOE Joint Genome Institute"/>
            <consortium name="Mycorrhizal Genomics Consortium"/>
            <person name="Kohler A."/>
            <person name="Kuo A."/>
            <person name="Nagy L.G."/>
            <person name="Floudas D."/>
            <person name="Copeland A."/>
            <person name="Barry K.W."/>
            <person name="Cichocki N."/>
            <person name="Veneault-Fourrey C."/>
            <person name="LaButti K."/>
            <person name="Lindquist E.A."/>
            <person name="Lipzen A."/>
            <person name="Lundell T."/>
            <person name="Morin E."/>
            <person name="Murat C."/>
            <person name="Riley R."/>
            <person name="Ohm R."/>
            <person name="Sun H."/>
            <person name="Tunlid A."/>
            <person name="Henrissat B."/>
            <person name="Grigoriev I.V."/>
            <person name="Hibbett D.S."/>
            <person name="Martin F."/>
        </authorList>
    </citation>
    <scope>NUCLEOTIDE SEQUENCE [LARGE SCALE GENOMIC DNA]</scope>
    <source>
        <strain evidence="3">Foug A</strain>
    </source>
</reference>
<dbReference type="InParanoid" id="A0A0C3DDB5"/>
<reference evidence="2 3" key="1">
    <citation type="submission" date="2014-04" db="EMBL/GenBank/DDBJ databases">
        <authorList>
            <consortium name="DOE Joint Genome Institute"/>
            <person name="Kuo A."/>
            <person name="Kohler A."/>
            <person name="Nagy L.G."/>
            <person name="Floudas D."/>
            <person name="Copeland A."/>
            <person name="Barry K.W."/>
            <person name="Cichocki N."/>
            <person name="Veneault-Fourrey C."/>
            <person name="LaButti K."/>
            <person name="Lindquist E.A."/>
            <person name="Lipzen A."/>
            <person name="Lundell T."/>
            <person name="Morin E."/>
            <person name="Murat C."/>
            <person name="Sun H."/>
            <person name="Tunlid A."/>
            <person name="Henrissat B."/>
            <person name="Grigoriev I.V."/>
            <person name="Hibbett D.S."/>
            <person name="Martin F."/>
            <person name="Nordberg H.P."/>
            <person name="Cantor M.N."/>
            <person name="Hua S.X."/>
        </authorList>
    </citation>
    <scope>NUCLEOTIDE SEQUENCE [LARGE SCALE GENOMIC DNA]</scope>
    <source>
        <strain evidence="2 3">Foug A</strain>
    </source>
</reference>
<dbReference type="EMBL" id="KN822082">
    <property type="protein sequence ID" value="KIM58690.1"/>
    <property type="molecule type" value="Genomic_DNA"/>
</dbReference>
<protein>
    <submittedName>
        <fullName evidence="2">Uncharacterized protein</fullName>
    </submittedName>
</protein>
<feature type="region of interest" description="Disordered" evidence="1">
    <location>
        <begin position="249"/>
        <end position="269"/>
    </location>
</feature>
<evidence type="ECO:0000256" key="1">
    <source>
        <dbReference type="SAM" id="MobiDB-lite"/>
    </source>
</evidence>
<dbReference type="HOGENOM" id="CLU_717893_0_0_1"/>
<feature type="region of interest" description="Disordered" evidence="1">
    <location>
        <begin position="39"/>
        <end position="67"/>
    </location>
</feature>
<dbReference type="Proteomes" id="UP000053989">
    <property type="component" value="Unassembled WGS sequence"/>
</dbReference>
<feature type="region of interest" description="Disordered" evidence="1">
    <location>
        <begin position="300"/>
        <end position="345"/>
    </location>
</feature>
<evidence type="ECO:0000313" key="3">
    <source>
        <dbReference type="Proteomes" id="UP000053989"/>
    </source>
</evidence>